<evidence type="ECO:0000256" key="11">
    <source>
        <dbReference type="ARBA" id="ARBA00049080"/>
    </source>
</evidence>
<evidence type="ECO:0000256" key="9">
    <source>
        <dbReference type="ARBA" id="ARBA00037922"/>
    </source>
</evidence>
<reference evidence="16 17" key="1">
    <citation type="submission" date="2016-10" db="EMBL/GenBank/DDBJ databases">
        <authorList>
            <person name="de Groot N.N."/>
        </authorList>
    </citation>
    <scope>NUCLEOTIDE SEQUENCE [LARGE SCALE GENOMIC DNA]</scope>
    <source>
        <strain evidence="16 17">ATCC 700224</strain>
    </source>
</reference>
<feature type="active site" description="Proton donor/acceptor" evidence="13">
    <location>
        <position position="155"/>
    </location>
</feature>
<feature type="binding site" evidence="13">
    <location>
        <begin position="8"/>
        <end position="13"/>
    </location>
    <ligand>
        <name>NAD(+)</name>
        <dbReference type="ChEBI" id="CHEBI:57540"/>
    </ligand>
</feature>
<dbReference type="CDD" id="cd02274">
    <property type="entry name" value="DHDPR_N"/>
    <property type="match status" value="1"/>
</dbReference>
<gene>
    <name evidence="13" type="primary">dapB</name>
    <name evidence="16" type="ORF">SAMN05421720_11465</name>
</gene>
<evidence type="ECO:0000259" key="14">
    <source>
        <dbReference type="Pfam" id="PF01113"/>
    </source>
</evidence>
<feature type="active site" description="Proton donor" evidence="13">
    <location>
        <position position="159"/>
    </location>
</feature>
<dbReference type="AlphaFoldDB" id="A0A1G7GEM2"/>
<dbReference type="PANTHER" id="PTHR20836">
    <property type="entry name" value="DIHYDRODIPICOLINATE REDUCTASE"/>
    <property type="match status" value="1"/>
</dbReference>
<organism evidence="16 17">
    <name type="scientific">Rhodospira trueperi</name>
    <dbReference type="NCBI Taxonomy" id="69960"/>
    <lineage>
        <taxon>Bacteria</taxon>
        <taxon>Pseudomonadati</taxon>
        <taxon>Pseudomonadota</taxon>
        <taxon>Alphaproteobacteria</taxon>
        <taxon>Rhodospirillales</taxon>
        <taxon>Rhodospirillaceae</taxon>
        <taxon>Rhodospira</taxon>
    </lineage>
</organism>
<dbReference type="GO" id="GO:0009089">
    <property type="term" value="P:lysine biosynthetic process via diaminopimelate"/>
    <property type="evidence" value="ECO:0007669"/>
    <property type="project" value="UniProtKB-UniRule"/>
</dbReference>
<dbReference type="InterPro" id="IPR022664">
    <property type="entry name" value="DapB_N_CS"/>
</dbReference>
<keyword evidence="2 13" id="KW-0963">Cytoplasm</keyword>
<keyword evidence="3 13" id="KW-0028">Amino-acid biosynthesis</keyword>
<comment type="function">
    <text evidence="13">Catalyzes the conversion of 4-hydroxy-tetrahydrodipicolinate (HTPA) to tetrahydrodipicolinate.</text>
</comment>
<dbReference type="GO" id="GO:0005737">
    <property type="term" value="C:cytoplasm"/>
    <property type="evidence" value="ECO:0007669"/>
    <property type="project" value="UniProtKB-SubCell"/>
</dbReference>
<keyword evidence="6 13" id="KW-0560">Oxidoreductase</keyword>
<dbReference type="Gene3D" id="3.30.360.10">
    <property type="entry name" value="Dihydrodipicolinate Reductase, domain 2"/>
    <property type="match status" value="1"/>
</dbReference>
<dbReference type="Gene3D" id="3.40.50.720">
    <property type="entry name" value="NAD(P)-binding Rossmann-like Domain"/>
    <property type="match status" value="1"/>
</dbReference>
<evidence type="ECO:0000256" key="2">
    <source>
        <dbReference type="ARBA" id="ARBA00022490"/>
    </source>
</evidence>
<comment type="caution">
    <text evidence="13">Lacks conserved residue(s) required for the propagation of feature annotation.</text>
</comment>
<dbReference type="SUPFAM" id="SSF51735">
    <property type="entry name" value="NAD(P)-binding Rossmann-fold domains"/>
    <property type="match status" value="1"/>
</dbReference>
<evidence type="ECO:0000256" key="13">
    <source>
        <dbReference type="HAMAP-Rule" id="MF_00102"/>
    </source>
</evidence>
<dbReference type="EMBL" id="FNAP01000014">
    <property type="protein sequence ID" value="SDE86597.1"/>
    <property type="molecule type" value="Genomic_DNA"/>
</dbReference>
<dbReference type="PROSITE" id="PS01298">
    <property type="entry name" value="DAPB"/>
    <property type="match status" value="1"/>
</dbReference>
<feature type="binding site" evidence="13">
    <location>
        <position position="156"/>
    </location>
    <ligand>
        <name>(S)-2,3,4,5-tetrahydrodipicolinate</name>
        <dbReference type="ChEBI" id="CHEBI:16845"/>
    </ligand>
</feature>
<dbReference type="GO" id="GO:0050661">
    <property type="term" value="F:NADP binding"/>
    <property type="evidence" value="ECO:0007669"/>
    <property type="project" value="UniProtKB-UniRule"/>
</dbReference>
<dbReference type="InterPro" id="IPR023940">
    <property type="entry name" value="DHDPR_bac"/>
</dbReference>
<evidence type="ECO:0000256" key="6">
    <source>
        <dbReference type="ARBA" id="ARBA00023002"/>
    </source>
</evidence>
<protein>
    <recommendedName>
        <fullName evidence="10 13">4-hydroxy-tetrahydrodipicolinate reductase</fullName>
        <shortName evidence="13">HTPA reductase</shortName>
        <ecNumber evidence="10 13">1.17.1.8</ecNumber>
    </recommendedName>
</protein>
<dbReference type="FunFam" id="3.30.360.10:FF:000004">
    <property type="entry name" value="4-hydroxy-tetrahydrodipicolinate reductase"/>
    <property type="match status" value="1"/>
</dbReference>
<comment type="catalytic activity">
    <reaction evidence="12 13">
        <text>(S)-2,3,4,5-tetrahydrodipicolinate + NAD(+) + H2O = (2S,4S)-4-hydroxy-2,3,4,5-tetrahydrodipicolinate + NADH + H(+)</text>
        <dbReference type="Rhea" id="RHEA:35323"/>
        <dbReference type="ChEBI" id="CHEBI:15377"/>
        <dbReference type="ChEBI" id="CHEBI:15378"/>
        <dbReference type="ChEBI" id="CHEBI:16845"/>
        <dbReference type="ChEBI" id="CHEBI:57540"/>
        <dbReference type="ChEBI" id="CHEBI:57945"/>
        <dbReference type="ChEBI" id="CHEBI:67139"/>
        <dbReference type="EC" id="1.17.1.8"/>
    </reaction>
</comment>
<keyword evidence="5 13" id="KW-0220">Diaminopimelate biosynthesis</keyword>
<dbReference type="GO" id="GO:0051287">
    <property type="term" value="F:NAD binding"/>
    <property type="evidence" value="ECO:0007669"/>
    <property type="project" value="UniProtKB-UniRule"/>
</dbReference>
<proteinExistence type="inferred from homology"/>
<evidence type="ECO:0000256" key="3">
    <source>
        <dbReference type="ARBA" id="ARBA00022605"/>
    </source>
</evidence>
<comment type="similarity">
    <text evidence="1 13">Belongs to the DapB family.</text>
</comment>
<comment type="caution">
    <text evidence="13">Was originally thought to be a dihydrodipicolinate reductase (DHDPR), catalyzing the conversion of dihydrodipicolinate to tetrahydrodipicolinate. However, it was shown in E.coli that the substrate of the enzymatic reaction is not dihydrodipicolinate (DHDP) but in fact (2S,4S)-4-hydroxy-2,3,4,5-tetrahydrodipicolinic acid (HTPA), the product released by the DapA-catalyzed reaction.</text>
</comment>
<evidence type="ECO:0000256" key="10">
    <source>
        <dbReference type="ARBA" id="ARBA00038983"/>
    </source>
</evidence>
<comment type="catalytic activity">
    <reaction evidence="11 13">
        <text>(S)-2,3,4,5-tetrahydrodipicolinate + NADP(+) + H2O = (2S,4S)-4-hydroxy-2,3,4,5-tetrahydrodipicolinate + NADPH + H(+)</text>
        <dbReference type="Rhea" id="RHEA:35331"/>
        <dbReference type="ChEBI" id="CHEBI:15377"/>
        <dbReference type="ChEBI" id="CHEBI:15378"/>
        <dbReference type="ChEBI" id="CHEBI:16845"/>
        <dbReference type="ChEBI" id="CHEBI:57783"/>
        <dbReference type="ChEBI" id="CHEBI:58349"/>
        <dbReference type="ChEBI" id="CHEBI:67139"/>
        <dbReference type="EC" id="1.17.1.8"/>
    </reaction>
</comment>
<feature type="binding site" evidence="13">
    <location>
        <begin position="122"/>
        <end position="125"/>
    </location>
    <ligand>
        <name>NAD(+)</name>
        <dbReference type="ChEBI" id="CHEBI:57540"/>
    </ligand>
</feature>
<evidence type="ECO:0000256" key="8">
    <source>
        <dbReference type="ARBA" id="ARBA00023154"/>
    </source>
</evidence>
<feature type="binding site" evidence="13">
    <location>
        <position position="60"/>
    </location>
    <ligand>
        <name>NAD(+)</name>
        <dbReference type="ChEBI" id="CHEBI:57540"/>
    </ligand>
</feature>
<sequence>MIRIGIVGCGGRMGRTLVQQVLETDGGALAGGTERPGSDLVGQDVATLVGAPPAGAAVTDDPSTLFATADAVIDFTTPAVTVENAALAARTNTILVVGTTGLDAGALARLAEAAKKTRIVQAPNMSVGVNLLFALTRRVAATLGVEYDIEIVEHHHRHKVDAPSGTALGLGRAAAEGRGVDLDAVADRARDGHTGAREDGHIGFAVLRGGDVVGDHTVMFAGPGERVELTHKASDRVIYARGAVRAALWAADKPNGLYSMTDVLGL</sequence>
<dbReference type="STRING" id="69960.SAMN05421720_11465"/>
<dbReference type="InterPro" id="IPR000846">
    <property type="entry name" value="DapB_N"/>
</dbReference>
<feature type="binding site" evidence="13">
    <location>
        <begin position="98"/>
        <end position="100"/>
    </location>
    <ligand>
        <name>NAD(+)</name>
        <dbReference type="ChEBI" id="CHEBI:57540"/>
    </ligand>
</feature>
<comment type="subunit">
    <text evidence="13">Homotetramer.</text>
</comment>
<evidence type="ECO:0000256" key="5">
    <source>
        <dbReference type="ARBA" id="ARBA00022915"/>
    </source>
</evidence>
<keyword evidence="17" id="KW-1185">Reference proteome</keyword>
<comment type="pathway">
    <text evidence="9 13">Amino-acid biosynthesis; L-lysine biosynthesis via DAP pathway; (S)-tetrahydrodipicolinate from L-aspartate: step 4/4.</text>
</comment>
<dbReference type="Pfam" id="PF01113">
    <property type="entry name" value="DapB_N"/>
    <property type="match status" value="1"/>
</dbReference>
<dbReference type="Pfam" id="PF05173">
    <property type="entry name" value="DapB_C"/>
    <property type="match status" value="1"/>
</dbReference>
<evidence type="ECO:0000313" key="16">
    <source>
        <dbReference type="EMBL" id="SDE86597.1"/>
    </source>
</evidence>
<dbReference type="SUPFAM" id="SSF55347">
    <property type="entry name" value="Glyceraldehyde-3-phosphate dehydrogenase-like, C-terminal domain"/>
    <property type="match status" value="1"/>
</dbReference>
<dbReference type="UniPathway" id="UPA00034">
    <property type="reaction ID" value="UER00018"/>
</dbReference>
<evidence type="ECO:0000256" key="4">
    <source>
        <dbReference type="ARBA" id="ARBA00022857"/>
    </source>
</evidence>
<dbReference type="InterPro" id="IPR036291">
    <property type="entry name" value="NAD(P)-bd_dom_sf"/>
</dbReference>
<dbReference type="HAMAP" id="MF_00102">
    <property type="entry name" value="DapB"/>
    <property type="match status" value="1"/>
</dbReference>
<keyword evidence="8 13" id="KW-0457">Lysine biosynthesis</keyword>
<dbReference type="InterPro" id="IPR022663">
    <property type="entry name" value="DapB_C"/>
</dbReference>
<dbReference type="GO" id="GO:0019877">
    <property type="term" value="P:diaminopimelate biosynthetic process"/>
    <property type="evidence" value="ECO:0007669"/>
    <property type="project" value="UniProtKB-UniRule"/>
</dbReference>
<evidence type="ECO:0000313" key="17">
    <source>
        <dbReference type="Proteomes" id="UP000199412"/>
    </source>
</evidence>
<accession>A0A1G7GEM2</accession>
<dbReference type="Proteomes" id="UP000199412">
    <property type="component" value="Unassembled WGS sequence"/>
</dbReference>
<comment type="subcellular location">
    <subcellularLocation>
        <location evidence="13">Cytoplasm</location>
    </subcellularLocation>
</comment>
<dbReference type="GO" id="GO:0008839">
    <property type="term" value="F:4-hydroxy-tetrahydrodipicolinate reductase"/>
    <property type="evidence" value="ECO:0007669"/>
    <property type="project" value="UniProtKB-UniRule"/>
</dbReference>
<feature type="binding site" evidence="13">
    <location>
        <begin position="165"/>
        <end position="166"/>
    </location>
    <ligand>
        <name>(S)-2,3,4,5-tetrahydrodipicolinate</name>
        <dbReference type="ChEBI" id="CHEBI:16845"/>
    </ligand>
</feature>
<feature type="domain" description="Dihydrodipicolinate reductase N-terminal" evidence="14">
    <location>
        <begin position="2"/>
        <end position="125"/>
    </location>
</feature>
<evidence type="ECO:0000259" key="15">
    <source>
        <dbReference type="Pfam" id="PF05173"/>
    </source>
</evidence>
<feature type="domain" description="Dihydrodipicolinate reductase C-terminal" evidence="15">
    <location>
        <begin position="128"/>
        <end position="264"/>
    </location>
</feature>
<dbReference type="GO" id="GO:0016726">
    <property type="term" value="F:oxidoreductase activity, acting on CH or CH2 groups, NAD or NADP as acceptor"/>
    <property type="evidence" value="ECO:0007669"/>
    <property type="project" value="UniProtKB-UniRule"/>
</dbReference>
<keyword evidence="7 13" id="KW-0520">NAD</keyword>
<dbReference type="EC" id="1.17.1.8" evidence="10 13"/>
<dbReference type="NCBIfam" id="TIGR00036">
    <property type="entry name" value="dapB"/>
    <property type="match status" value="1"/>
</dbReference>
<evidence type="ECO:0000256" key="12">
    <source>
        <dbReference type="ARBA" id="ARBA00049396"/>
    </source>
</evidence>
<name>A0A1G7GEM2_9PROT</name>
<evidence type="ECO:0000256" key="7">
    <source>
        <dbReference type="ARBA" id="ARBA00023027"/>
    </source>
</evidence>
<dbReference type="PIRSF" id="PIRSF000161">
    <property type="entry name" value="DHPR"/>
    <property type="match status" value="1"/>
</dbReference>
<keyword evidence="4 13" id="KW-0521">NADP</keyword>
<dbReference type="PANTHER" id="PTHR20836:SF0">
    <property type="entry name" value="4-HYDROXY-TETRAHYDRODIPICOLINATE REDUCTASE 1, CHLOROPLASTIC-RELATED"/>
    <property type="match status" value="1"/>
</dbReference>
<evidence type="ECO:0000256" key="1">
    <source>
        <dbReference type="ARBA" id="ARBA00006642"/>
    </source>
</evidence>